<comment type="caution">
    <text evidence="1">The sequence shown here is derived from an EMBL/GenBank/DDBJ whole genome shotgun (WGS) entry which is preliminary data.</text>
</comment>
<dbReference type="Proteomes" id="UP001180551">
    <property type="component" value="Unassembled WGS sequence"/>
</dbReference>
<organism evidence="1 2">
    <name type="scientific">Streptomyces mooreae</name>
    <dbReference type="NCBI Taxonomy" id="3075523"/>
    <lineage>
        <taxon>Bacteria</taxon>
        <taxon>Bacillati</taxon>
        <taxon>Actinomycetota</taxon>
        <taxon>Actinomycetes</taxon>
        <taxon>Kitasatosporales</taxon>
        <taxon>Streptomycetaceae</taxon>
        <taxon>Streptomyces</taxon>
    </lineage>
</organism>
<sequence length="160" mass="17417">MGYQEGQKLYDAGGKGAAVREVVGGGCARRSLGAGAEAGQDRGAWVKGCHDGVGDAPRHPPAHPLTKRESDPRLLKDFRAWVRRTEGDTATARHAGRVFTVELTGPDYDVEVSTDYRSRAKAEEFAATFARWWDADDGPGVARSLVILDARDRRIAARRL</sequence>
<proteinExistence type="predicted"/>
<dbReference type="EMBL" id="JAVRFE010000009">
    <property type="protein sequence ID" value="MDT0455956.1"/>
    <property type="molecule type" value="Genomic_DNA"/>
</dbReference>
<dbReference type="RefSeq" id="WP_311623248.1">
    <property type="nucleotide sequence ID" value="NZ_JAVRFE010000009.1"/>
</dbReference>
<evidence type="ECO:0000313" key="1">
    <source>
        <dbReference type="EMBL" id="MDT0455956.1"/>
    </source>
</evidence>
<gene>
    <name evidence="1" type="ORF">RM550_09415</name>
</gene>
<evidence type="ECO:0000313" key="2">
    <source>
        <dbReference type="Proteomes" id="UP001180551"/>
    </source>
</evidence>
<accession>A0ABU2T560</accession>
<reference evidence="1" key="1">
    <citation type="submission" date="2024-05" db="EMBL/GenBank/DDBJ databases">
        <title>30 novel species of actinomycetes from the DSMZ collection.</title>
        <authorList>
            <person name="Nouioui I."/>
        </authorList>
    </citation>
    <scope>NUCLEOTIDE SEQUENCE</scope>
    <source>
        <strain evidence="1">DSM 41527</strain>
    </source>
</reference>
<keyword evidence="2" id="KW-1185">Reference proteome</keyword>
<name>A0ABU2T560_9ACTN</name>
<protein>
    <submittedName>
        <fullName evidence="1">Uncharacterized protein</fullName>
    </submittedName>
</protein>